<evidence type="ECO:0000256" key="3">
    <source>
        <dbReference type="ARBA" id="ARBA00012014"/>
    </source>
</evidence>
<organism evidence="15 16">
    <name type="scientific">Staphylococcus hyicus</name>
    <dbReference type="NCBI Taxonomy" id="1284"/>
    <lineage>
        <taxon>Bacteria</taxon>
        <taxon>Bacillati</taxon>
        <taxon>Bacillota</taxon>
        <taxon>Bacilli</taxon>
        <taxon>Bacillales</taxon>
        <taxon>Staphylococcaceae</taxon>
        <taxon>Staphylococcus</taxon>
    </lineage>
</organism>
<protein>
    <recommendedName>
        <fullName evidence="4 13">Phosphatidylglycerol lysyltransferase</fullName>
        <ecNumber evidence="3 13">2.3.2.3</ecNumber>
    </recommendedName>
    <alternativeName>
        <fullName evidence="13">Lysylphosphatidylglycerol synthase</fullName>
    </alternativeName>
</protein>
<keyword evidence="5" id="KW-1003">Cell membrane</keyword>
<feature type="transmembrane region" description="Helical" evidence="13">
    <location>
        <begin position="165"/>
        <end position="186"/>
    </location>
</feature>
<evidence type="ECO:0000259" key="14">
    <source>
        <dbReference type="Pfam" id="PF09924"/>
    </source>
</evidence>
<comment type="catalytic activity">
    <reaction evidence="12 13">
        <text>L-lysyl-tRNA(Lys) + a 1,2-diacyl-sn-glycero-3-phospho-(1'-sn-glycerol) = a 1,2-diacyl-sn-glycero-3-phospho-1'-(3'-O-L-lysyl)-sn-glycerol + tRNA(Lys)</text>
        <dbReference type="Rhea" id="RHEA:10668"/>
        <dbReference type="Rhea" id="RHEA-COMP:9696"/>
        <dbReference type="Rhea" id="RHEA-COMP:9697"/>
        <dbReference type="ChEBI" id="CHEBI:64716"/>
        <dbReference type="ChEBI" id="CHEBI:75792"/>
        <dbReference type="ChEBI" id="CHEBI:78442"/>
        <dbReference type="ChEBI" id="CHEBI:78529"/>
        <dbReference type="EC" id="2.3.2.3"/>
    </reaction>
</comment>
<dbReference type="Pfam" id="PF03706">
    <property type="entry name" value="LPG_synthase_TM"/>
    <property type="match status" value="1"/>
</dbReference>
<keyword evidence="6 13" id="KW-0808">Transferase</keyword>
<dbReference type="InterPro" id="IPR016181">
    <property type="entry name" value="Acyl_CoA_acyltransferase"/>
</dbReference>
<evidence type="ECO:0000256" key="2">
    <source>
        <dbReference type="ARBA" id="ARBA00008627"/>
    </source>
</evidence>
<dbReference type="PANTHER" id="PTHR34697">
    <property type="entry name" value="PHOSPHATIDYLGLYCEROL LYSYLTRANSFERASE"/>
    <property type="match status" value="1"/>
</dbReference>
<dbReference type="PANTHER" id="PTHR34697:SF2">
    <property type="entry name" value="PHOSPHATIDYLGLYCEROL LYSYLTRANSFERASE"/>
    <property type="match status" value="1"/>
</dbReference>
<comment type="caution">
    <text evidence="15">The sequence shown here is derived from an EMBL/GenBank/DDBJ whole genome shotgun (WGS) entry which is preliminary data.</text>
</comment>
<evidence type="ECO:0000256" key="6">
    <source>
        <dbReference type="ARBA" id="ARBA00022679"/>
    </source>
</evidence>
<evidence type="ECO:0000256" key="1">
    <source>
        <dbReference type="ARBA" id="ARBA00004651"/>
    </source>
</evidence>
<evidence type="ECO:0000256" key="13">
    <source>
        <dbReference type="RuleBase" id="RU363042"/>
    </source>
</evidence>
<dbReference type="STRING" id="1284.SHYC_07590"/>
<dbReference type="GO" id="GO:0050071">
    <property type="term" value="F:phosphatidylglycerol lysyltransferase activity"/>
    <property type="evidence" value="ECO:0007669"/>
    <property type="project" value="UniProtKB-EC"/>
</dbReference>
<feature type="transmembrane region" description="Helical" evidence="13">
    <location>
        <begin position="127"/>
        <end position="153"/>
    </location>
</feature>
<dbReference type="Pfam" id="PF09924">
    <property type="entry name" value="LPG_synthase_C"/>
    <property type="match status" value="1"/>
</dbReference>
<feature type="transmembrane region" description="Helical" evidence="13">
    <location>
        <begin position="395"/>
        <end position="414"/>
    </location>
</feature>
<keyword evidence="10 13" id="KW-0472">Membrane</keyword>
<keyword evidence="7 13" id="KW-0812">Transmembrane</keyword>
<feature type="transmembrane region" description="Helical" evidence="13">
    <location>
        <begin position="94"/>
        <end position="115"/>
    </location>
</feature>
<dbReference type="GO" id="GO:0005886">
    <property type="term" value="C:plasma membrane"/>
    <property type="evidence" value="ECO:0007669"/>
    <property type="project" value="UniProtKB-SubCell"/>
</dbReference>
<dbReference type="EC" id="2.3.2.3" evidence="3 13"/>
<comment type="similarity">
    <text evidence="2 13">Belongs to the LPG synthase family.</text>
</comment>
<reference evidence="15 16" key="1">
    <citation type="journal article" date="2016" name="Front. Microbiol.">
        <title>Comprehensive Phylogenetic Analysis of Bovine Non-aureus Staphylococci Species Based on Whole-Genome Sequencing.</title>
        <authorList>
            <person name="Naushad S."/>
            <person name="Barkema H.W."/>
            <person name="Luby C."/>
            <person name="Condas L.A."/>
            <person name="Nobrega D.B."/>
            <person name="Carson D.A."/>
            <person name="De Buck J."/>
        </authorList>
    </citation>
    <scope>NUCLEOTIDE SEQUENCE [LARGE SCALE GENOMIC DNA]</scope>
    <source>
        <strain evidence="15 16">SNUC 5959</strain>
    </source>
</reference>
<evidence type="ECO:0000256" key="7">
    <source>
        <dbReference type="ARBA" id="ARBA00022692"/>
    </source>
</evidence>
<keyword evidence="8 13" id="KW-1133">Transmembrane helix</keyword>
<accession>A0A418JGF1</accession>
<feature type="transmembrane region" description="Helical" evidence="13">
    <location>
        <begin position="192"/>
        <end position="215"/>
    </location>
</feature>
<comment type="subcellular location">
    <subcellularLocation>
        <location evidence="1 13">Cell membrane</location>
        <topology evidence="1 13">Multi-pass membrane protein</topology>
    </subcellularLocation>
</comment>
<sequence>MSLNKNLVKYLKIVFVLVLIVIVTSVLTKELSHIDFKKTFILFNHINRFELIGLFLLGAFALGLLSLFDWVLVARFKLPVSKFKALRVGYIINAFNNIIGFGGFIGAGVRLWFYSNYSNERKKLVKFISYILTSMLTGLSFLSLLIVTHILDVSFLDNTSIWVKILLYIVALLLPAFIIVSLISPIDQKARWLGTLFTVISSVEWICASVVLYLSLHIVGANPPFPVVLSVFIVAAISGLASFIPGGFGAFDLIILLGLKYIGIPEEKIVLALLVYRFAYYFFPLFFALVMTVFEFGPHAKSFISDSKYFVPAREVTGFIFSFQKDFVNIFPSLILSILVGITSLTFLLVNVLILADAAISKHHIVFLILYIFNVSACLILMLNLRGIVERSQRAMLFVIVAMCILIISNFYVYGITIEVLIAALILAPLVFAYRKSHVLKRAIRIKSIFYIILVSVVLLLLNQHFAKRFLDAFNIQMPNVDYFVLRSTFWLSIIGMSLIVGIIIYIFERHYRTPLENVDLKVGQNILGQYGGHNLSHLLFSGDKNMFVNEAQDAFIMYRFYRNSLIVLGDPVGNEEHFAELLEKFYDHASYLGAEVIFYQVSEKHLSLYHDFGNQFFKLGEEALIDAQAFTTSGKKRRGFRATLNKVESMGYTFEMLQSPVDEATFNRLKEVSDDWLGQDKEFYFSVGHFSRAYLDTAPIAVLKNEVGRIDAFCTLMPVKDKEIVSVDLIRWDKSIDVPFMDALYLHMLQWSKENGYAYFNMGMATLSNVGQMPYGHLREKFAGRLYEHFNGLYSFQGLRKYKSKFNPNWESRFLVYHRRQNVWESLIKVTRVIRKNV</sequence>
<feature type="domain" description="Phosphatidylglycerol lysyltransferase C-terminal" evidence="14">
    <location>
        <begin position="526"/>
        <end position="818"/>
    </location>
</feature>
<dbReference type="RefSeq" id="WP_119635840.1">
    <property type="nucleotide sequence ID" value="NZ_QXVO01000054.1"/>
</dbReference>
<dbReference type="EMBL" id="QXVO01000054">
    <property type="protein sequence ID" value="RIO42931.1"/>
    <property type="molecule type" value="Genomic_DNA"/>
</dbReference>
<evidence type="ECO:0000313" key="15">
    <source>
        <dbReference type="EMBL" id="RIO42931.1"/>
    </source>
</evidence>
<dbReference type="NCBIfam" id="NF033480">
    <property type="entry name" value="bifunc_MprF"/>
    <property type="match status" value="1"/>
</dbReference>
<feature type="transmembrane region" description="Helical" evidence="13">
    <location>
        <begin position="227"/>
        <end position="257"/>
    </location>
</feature>
<gene>
    <name evidence="13 15" type="primary">mprF</name>
    <name evidence="15" type="ORF">BUZ57_11555</name>
</gene>
<name>A0A418JGF1_STAHY</name>
<evidence type="ECO:0000256" key="4">
    <source>
        <dbReference type="ARBA" id="ARBA00021546"/>
    </source>
</evidence>
<feature type="transmembrane region" description="Helical" evidence="13">
    <location>
        <begin position="52"/>
        <end position="73"/>
    </location>
</feature>
<dbReference type="SUPFAM" id="SSF55729">
    <property type="entry name" value="Acyl-CoA N-acyltransferases (Nat)"/>
    <property type="match status" value="1"/>
</dbReference>
<evidence type="ECO:0000256" key="9">
    <source>
        <dbReference type="ARBA" id="ARBA00023098"/>
    </source>
</evidence>
<dbReference type="Proteomes" id="UP000285625">
    <property type="component" value="Unassembled WGS sequence"/>
</dbReference>
<evidence type="ECO:0000256" key="10">
    <source>
        <dbReference type="ARBA" id="ARBA00023136"/>
    </source>
</evidence>
<comment type="function">
    <text evidence="13">Catalyzes the transfer of a lysyl group from L-lysyl-tRNA(Lys) to membrane-bound phosphatidylglycerol (PG), which produces lysylphosphatidylglycerol (LPG), a major component of the bacterial membrane with a positive net charge. LPG synthesis contributes to bacterial virulence as it is involved in the resistance mechanism against cationic antimicrobial peptides (CAMP) produces by the host's immune system (defensins, cathelicidins) and by the competing microorganisms.</text>
</comment>
<dbReference type="AlphaFoldDB" id="A0A418JGF1"/>
<dbReference type="InterPro" id="IPR022791">
    <property type="entry name" value="L-PG_synthase/AglD"/>
</dbReference>
<feature type="transmembrane region" description="Helical" evidence="13">
    <location>
        <begin position="365"/>
        <end position="383"/>
    </location>
</feature>
<evidence type="ECO:0000256" key="5">
    <source>
        <dbReference type="ARBA" id="ARBA00022475"/>
    </source>
</evidence>
<keyword evidence="9 13" id="KW-0443">Lipid metabolism</keyword>
<keyword evidence="11 13" id="KW-0046">Antibiotic resistance</keyword>
<evidence type="ECO:0000256" key="12">
    <source>
        <dbReference type="ARBA" id="ARBA00047540"/>
    </source>
</evidence>
<dbReference type="GO" id="GO:0006629">
    <property type="term" value="P:lipid metabolic process"/>
    <property type="evidence" value="ECO:0007669"/>
    <property type="project" value="UniProtKB-KW"/>
</dbReference>
<dbReference type="InterPro" id="IPR024320">
    <property type="entry name" value="LPG_synthase_C"/>
</dbReference>
<dbReference type="InterPro" id="IPR051211">
    <property type="entry name" value="PG_lysyltransferase"/>
</dbReference>
<evidence type="ECO:0000313" key="16">
    <source>
        <dbReference type="Proteomes" id="UP000285625"/>
    </source>
</evidence>
<evidence type="ECO:0000256" key="11">
    <source>
        <dbReference type="ARBA" id="ARBA00023251"/>
    </source>
</evidence>
<dbReference type="GO" id="GO:0055091">
    <property type="term" value="P:phospholipid homeostasis"/>
    <property type="evidence" value="ECO:0007669"/>
    <property type="project" value="TreeGrafter"/>
</dbReference>
<feature type="transmembrane region" description="Helical" evidence="13">
    <location>
        <begin position="269"/>
        <end position="294"/>
    </location>
</feature>
<feature type="transmembrane region" description="Helical" evidence="13">
    <location>
        <begin position="486"/>
        <end position="508"/>
    </location>
</feature>
<feature type="transmembrane region" description="Helical" evidence="13">
    <location>
        <begin position="420"/>
        <end position="437"/>
    </location>
</feature>
<evidence type="ECO:0000256" key="8">
    <source>
        <dbReference type="ARBA" id="ARBA00022989"/>
    </source>
</evidence>
<proteinExistence type="inferred from homology"/>
<dbReference type="GO" id="GO:0046677">
    <property type="term" value="P:response to antibiotic"/>
    <property type="evidence" value="ECO:0007669"/>
    <property type="project" value="UniProtKB-KW"/>
</dbReference>
<feature type="transmembrane region" description="Helical" evidence="13">
    <location>
        <begin position="449"/>
        <end position="466"/>
    </location>
</feature>
<feature type="transmembrane region" description="Helical" evidence="13">
    <location>
        <begin position="334"/>
        <end position="359"/>
    </location>
</feature>